<dbReference type="SMART" id="SM00642">
    <property type="entry name" value="Aamy"/>
    <property type="match status" value="1"/>
</dbReference>
<keyword evidence="2" id="KW-0732">Signal</keyword>
<evidence type="ECO:0000256" key="3">
    <source>
        <dbReference type="ARBA" id="ARBA00022801"/>
    </source>
</evidence>
<dbReference type="Gene3D" id="2.60.40.1110">
    <property type="match status" value="1"/>
</dbReference>
<dbReference type="Pfam" id="PF13205">
    <property type="entry name" value="Big_5"/>
    <property type="match status" value="1"/>
</dbReference>
<feature type="region of interest" description="Disordered" evidence="5">
    <location>
        <begin position="1470"/>
        <end position="1507"/>
    </location>
</feature>
<feature type="domain" description="SLH" evidence="6">
    <location>
        <begin position="1679"/>
        <end position="1742"/>
    </location>
</feature>
<dbReference type="SUPFAM" id="SSF49452">
    <property type="entry name" value="Starch-binding domain-like"/>
    <property type="match status" value="1"/>
</dbReference>
<dbReference type="SUPFAM" id="SSF51445">
    <property type="entry name" value="(Trans)glycosidases"/>
    <property type="match status" value="1"/>
</dbReference>
<evidence type="ECO:0000256" key="4">
    <source>
        <dbReference type="ARBA" id="ARBA00023295"/>
    </source>
</evidence>
<dbReference type="Pfam" id="PF00395">
    <property type="entry name" value="SLH"/>
    <property type="match status" value="3"/>
</dbReference>
<organism evidence="7 8">
    <name type="scientific">Marinicrinis sediminis</name>
    <dbReference type="NCBI Taxonomy" id="1652465"/>
    <lineage>
        <taxon>Bacteria</taxon>
        <taxon>Bacillati</taxon>
        <taxon>Bacillota</taxon>
        <taxon>Bacilli</taxon>
        <taxon>Bacillales</taxon>
        <taxon>Paenibacillaceae</taxon>
    </lineage>
</organism>
<feature type="compositionally biased region" description="Acidic residues" evidence="5">
    <location>
        <begin position="1487"/>
        <end position="1497"/>
    </location>
</feature>
<feature type="domain" description="SLH" evidence="6">
    <location>
        <begin position="1803"/>
        <end position="1861"/>
    </location>
</feature>
<dbReference type="RefSeq" id="WP_379928805.1">
    <property type="nucleotide sequence ID" value="NZ_JBHUMM010000010.1"/>
</dbReference>
<dbReference type="PANTHER" id="PTHR10357">
    <property type="entry name" value="ALPHA-AMYLASE FAMILY MEMBER"/>
    <property type="match status" value="1"/>
</dbReference>
<dbReference type="InterPro" id="IPR046780">
    <property type="entry name" value="aBig_2"/>
</dbReference>
<dbReference type="EMBL" id="JBHUMM010000010">
    <property type="protein sequence ID" value="MFD2671350.1"/>
    <property type="molecule type" value="Genomic_DNA"/>
</dbReference>
<dbReference type="CDD" id="cd10315">
    <property type="entry name" value="CBM41_pullulanase"/>
    <property type="match status" value="1"/>
</dbReference>
<feature type="domain" description="SLH" evidence="6">
    <location>
        <begin position="1743"/>
        <end position="1801"/>
    </location>
</feature>
<dbReference type="PROSITE" id="PS51272">
    <property type="entry name" value="SLH"/>
    <property type="match status" value="3"/>
</dbReference>
<dbReference type="InterPro" id="IPR006047">
    <property type="entry name" value="GH13_cat_dom"/>
</dbReference>
<evidence type="ECO:0000256" key="1">
    <source>
        <dbReference type="ARBA" id="ARBA00008061"/>
    </source>
</evidence>
<dbReference type="PANTHER" id="PTHR10357:SF209">
    <property type="entry name" value="PERIPLASMIC ALPHA-AMYLASE"/>
    <property type="match status" value="1"/>
</dbReference>
<comment type="similarity">
    <text evidence="1">Belongs to the glycosyl hydrolase 13 family.</text>
</comment>
<name>A0ABW5R8L0_9BACL</name>
<sequence>MQTMYRKWLAYVLMAALIVGMFPVMGTQQAQARVNDGLIAVDGSMDSAWDNVPVLGRSQTGGWQSYQIDNLRLTNDSEYLYYWVDAVNVPNWTDNGQFIDIALNVNGADSGVSGIPWNYSYNFSGVDAKPQFHIMQRISNNTDVNVAAIYAATDLNNPVATTDGDQKGAEFKVNREQGFEGKIPLSLLGLENGDTVRAIVVQSGNTDNQHGAFDVIPEDASNVVASDWNHGSTPNVQSVYSNELTLQVFNIEIDGSQDATWSDAPVLGRSEQAGWQDFHIDNLRLVNDGNYLYYWVEALNVENWQYLNLALNVNGVDSGVSANPEGYPFNFGAATAKPQYHIVHQADNSSAKLVDADDMGNSILSTDTATKGADFAVKLNKENAEDPAVGFEGKIPLSVLQLDSGDEIQAIAVLSGDNAGQHGAFDVIVEHANNEVADSWNEGSDPNSLGAYSSSLTLEGVIQQLTIMDATPAVGTANMPIDTTELRIEFNESVTETVYGGLSVTVVTYDYSISGNVLTFTIDSSELEYGQTIDVQIPPQSLESEGYGLLGHDLSYSLTVEPHPLTRRYVHFYYDRPERDYEGWNLWVWATGKTNDEKKFTETRDGMKFVEIPVSDGTSAMGFKVRLNDWDEEDITTDRYVTLAPTQRTAKVYVTQGTREIRQIPHLTGPELDKGKATFYYRDELLMRDNEMDSIEGVELVLESPEGTSRHTMSYDADNEYFVFTLNDIADGVTTYEFEVTRDSEMTVEDDVHNPDKTDGKSYIEYQSPSLEISASISPSPVHYDENTILSVQVNEGDQNIIKSVRADLSAIGGSDKEPIDLKLLTQTISVEESTTAGTKTIPVKVIDKYGNHYDTSTTVTIEPKQAVGELAFDWDEARIYFILTDRFENGDTSNDDPNGENYDQEHLETYHGGDFQGLINRLDYLDELGINTIWITPIVDNINYNLGFGQPHQYQYGYHGYWAIDFTDVDEHLGDVETFKTLIDEAHDRGIKIMVDVVLNHTGYGLKLGDTNTTGATNYPTSDDQSRFQNMIRKQPINDSDLFGELSGLPDLKTEDPAVRAQIVEWQAGWLERARTERGDTIDFFRVDTVKHVENTTWRAFKNALTEIKPDFKMIGEFYGGGVDNRGGYTGTGQMDSLLDFDFKVKAEDFVQGQVDEVESYLQDRNGKIDNNVTMGQFLSSHDEDGFLYHLKDKLKGKHPSYSSQQIHDKALSQLKVAASLQITAKGQPVVYYGEELGRTGQNANFDTALGENRDDMPWDQIGVNGELHYHYMKLLNIRDDHSKIFSKGTRSKIQGSNADEYLVFEREHEDEALYVGLNTSDSAQQVTLTLDGITEGMEIYDAYNRVVYTADANDQIEVTLPAMHDGGTFILTDVPAEEQLALELDTEALAIGFAGSNSASSVTNHLTLPVEGANGSAITWSSSDEQVIKVNGEVSRPASGQSNKTVTLTAEIENGEQSEKRYFAVTVMKRPSSGSGSGGVIPPNDTEEDSEEDTETVTNPKADKDGKIGVSVAKGKKKVLLPANAAAIDGKNSLSVQSEEFTAEIPADVLKQVQGLLSDEEMQDAEISFEFTALNGNETAQLLDKAKGKKKAEIQTAGEVYAFTLSIQTKEGKQTKLTQFSKPITLRLKVKEGADESLTGMYYVGDDGELEYVGGKVENGMMVAQVSHFSKYAVLEYNKTFADVKAGFWAEQAIKEMAAKQIIAGVTDTMFAPGEEVTRAQFAALIARTLNLQGDGEHPFADVKDQAWYAADVSAVYQAGIVNGRSKEQFAPDETITREEMAVMMVKAYEYAAGVTAEISSHRFGDEASISKWAADDVGKAHALDIMKGQGQNQFVPKGNATRAESAQVMSQLLRLING</sequence>
<dbReference type="Pfam" id="PF16657">
    <property type="entry name" value="Malt_amylase_C"/>
    <property type="match status" value="1"/>
</dbReference>
<dbReference type="InterPro" id="IPR032091">
    <property type="entry name" value="Malt_amylase-like_C"/>
</dbReference>
<evidence type="ECO:0000256" key="2">
    <source>
        <dbReference type="ARBA" id="ARBA00022729"/>
    </source>
</evidence>
<dbReference type="InterPro" id="IPR017853">
    <property type="entry name" value="GH"/>
</dbReference>
<evidence type="ECO:0000259" key="6">
    <source>
        <dbReference type="PROSITE" id="PS51272"/>
    </source>
</evidence>
<dbReference type="InterPro" id="IPR001119">
    <property type="entry name" value="SLH_dom"/>
</dbReference>
<dbReference type="Gene3D" id="2.60.40.1180">
    <property type="entry name" value="Golgi alpha-mannosidase II"/>
    <property type="match status" value="1"/>
</dbReference>
<dbReference type="InterPro" id="IPR013784">
    <property type="entry name" value="Carb-bd-like_fold"/>
</dbReference>
<dbReference type="Proteomes" id="UP001597497">
    <property type="component" value="Unassembled WGS sequence"/>
</dbReference>
<dbReference type="InterPro" id="IPR013780">
    <property type="entry name" value="Glyco_hydro_b"/>
</dbReference>
<keyword evidence="4" id="KW-0326">Glycosidase</keyword>
<gene>
    <name evidence="7" type="ORF">ACFSUC_06995</name>
</gene>
<dbReference type="GO" id="GO:0016787">
    <property type="term" value="F:hydrolase activity"/>
    <property type="evidence" value="ECO:0007669"/>
    <property type="project" value="UniProtKB-KW"/>
</dbReference>
<evidence type="ECO:0000256" key="5">
    <source>
        <dbReference type="SAM" id="MobiDB-lite"/>
    </source>
</evidence>
<dbReference type="InterPro" id="IPR005323">
    <property type="entry name" value="CBM41_pullulanase"/>
</dbReference>
<keyword evidence="3 7" id="KW-0378">Hydrolase</keyword>
<dbReference type="Pfam" id="PF03714">
    <property type="entry name" value="PUD"/>
    <property type="match status" value="1"/>
</dbReference>
<protein>
    <submittedName>
        <fullName evidence="7">Alpha-amylase family glycosyl hydrolase</fullName>
    </submittedName>
</protein>
<dbReference type="InterPro" id="IPR032812">
    <property type="entry name" value="SbsA_Ig"/>
</dbReference>
<comment type="caution">
    <text evidence="7">The sequence shown here is derived from an EMBL/GenBank/DDBJ whole genome shotgun (WGS) entry which is preliminary data.</text>
</comment>
<dbReference type="Pfam" id="PF00128">
    <property type="entry name" value="Alpha-amylase"/>
    <property type="match status" value="1"/>
</dbReference>
<evidence type="ECO:0000313" key="7">
    <source>
        <dbReference type="EMBL" id="MFD2671350.1"/>
    </source>
</evidence>
<dbReference type="SUPFAM" id="SSF51011">
    <property type="entry name" value="Glycosyl hydrolase domain"/>
    <property type="match status" value="1"/>
</dbReference>
<evidence type="ECO:0000313" key="8">
    <source>
        <dbReference type="Proteomes" id="UP001597497"/>
    </source>
</evidence>
<proteinExistence type="inferred from homology"/>
<dbReference type="Gene3D" id="3.20.20.80">
    <property type="entry name" value="Glycosidases"/>
    <property type="match status" value="1"/>
</dbReference>
<keyword evidence="8" id="KW-1185">Reference proteome</keyword>
<accession>A0ABW5R8L0</accession>
<reference evidence="8" key="1">
    <citation type="journal article" date="2019" name="Int. J. Syst. Evol. Microbiol.">
        <title>The Global Catalogue of Microorganisms (GCM) 10K type strain sequencing project: providing services to taxonomists for standard genome sequencing and annotation.</title>
        <authorList>
            <consortium name="The Broad Institute Genomics Platform"/>
            <consortium name="The Broad Institute Genome Sequencing Center for Infectious Disease"/>
            <person name="Wu L."/>
            <person name="Ma J."/>
        </authorList>
    </citation>
    <scope>NUCLEOTIDE SEQUENCE [LARGE SCALE GENOMIC DNA]</scope>
    <source>
        <strain evidence="8">KCTC 33676</strain>
    </source>
</reference>
<dbReference type="Pfam" id="PF20578">
    <property type="entry name" value="aBig_2"/>
    <property type="match status" value="1"/>
</dbReference>